<comment type="caution">
    <text evidence="1">The sequence shown here is derived from an EMBL/GenBank/DDBJ whole genome shotgun (WGS) entry which is preliminary data.</text>
</comment>
<name>A0A414U7D0_9FIRM</name>
<evidence type="ECO:0000313" key="1">
    <source>
        <dbReference type="EMBL" id="RHG55855.1"/>
    </source>
</evidence>
<dbReference type="EMBL" id="QRIM01000029">
    <property type="protein sequence ID" value="RHG55855.1"/>
    <property type="molecule type" value="Genomic_DNA"/>
</dbReference>
<evidence type="ECO:0008006" key="3">
    <source>
        <dbReference type="Google" id="ProtNLM"/>
    </source>
</evidence>
<evidence type="ECO:0000313" key="2">
    <source>
        <dbReference type="Proteomes" id="UP000286595"/>
    </source>
</evidence>
<reference evidence="1 2" key="1">
    <citation type="submission" date="2018-08" db="EMBL/GenBank/DDBJ databases">
        <title>A genome reference for cultivated species of the human gut microbiota.</title>
        <authorList>
            <person name="Zou Y."/>
            <person name="Xue W."/>
            <person name="Luo G."/>
        </authorList>
    </citation>
    <scope>NUCLEOTIDE SEQUENCE [LARGE SCALE GENOMIC DNA]</scope>
    <source>
        <strain evidence="1 2">AM22-12LB</strain>
    </source>
</reference>
<protein>
    <recommendedName>
        <fullName evidence="3">DUF4364 family protein</fullName>
    </recommendedName>
</protein>
<gene>
    <name evidence="1" type="ORF">DW252_16330</name>
</gene>
<dbReference type="Proteomes" id="UP000286595">
    <property type="component" value="Unassembled WGS sequence"/>
</dbReference>
<proteinExistence type="predicted"/>
<organism evidence="1 2">
    <name type="scientific">Coprococcus comes</name>
    <dbReference type="NCBI Taxonomy" id="410072"/>
    <lineage>
        <taxon>Bacteria</taxon>
        <taxon>Bacillati</taxon>
        <taxon>Bacillota</taxon>
        <taxon>Clostridia</taxon>
        <taxon>Lachnospirales</taxon>
        <taxon>Lachnospiraceae</taxon>
        <taxon>Coprococcus</taxon>
    </lineage>
</organism>
<dbReference type="AlphaFoldDB" id="A0A414U7D0"/>
<accession>A0A414U7D0</accession>
<sequence length="107" mass="12429">MQLTNDTYRILRLIYDEYQNRRKIGMSKTEAILFSYPSALQTEFLQGILEDDIADALTELSTNGLIKLYSDFGFLLKDSAIIYMENRLQNKVNLIFDIISKIVSMLH</sequence>